<evidence type="ECO:0000313" key="2">
    <source>
        <dbReference type="EMBL" id="KAK3745169.1"/>
    </source>
</evidence>
<dbReference type="Proteomes" id="UP001283361">
    <property type="component" value="Unassembled WGS sequence"/>
</dbReference>
<dbReference type="EMBL" id="JAWDGP010006237">
    <property type="protein sequence ID" value="KAK3745169.1"/>
    <property type="molecule type" value="Genomic_DNA"/>
</dbReference>
<dbReference type="AlphaFoldDB" id="A0AAE1CZ85"/>
<protein>
    <submittedName>
        <fullName evidence="2">Uncharacterized protein</fullName>
    </submittedName>
</protein>
<gene>
    <name evidence="2" type="ORF">RRG08_062996</name>
</gene>
<organism evidence="2 3">
    <name type="scientific">Elysia crispata</name>
    <name type="common">lettuce slug</name>
    <dbReference type="NCBI Taxonomy" id="231223"/>
    <lineage>
        <taxon>Eukaryota</taxon>
        <taxon>Metazoa</taxon>
        <taxon>Spiralia</taxon>
        <taxon>Lophotrochozoa</taxon>
        <taxon>Mollusca</taxon>
        <taxon>Gastropoda</taxon>
        <taxon>Heterobranchia</taxon>
        <taxon>Euthyneura</taxon>
        <taxon>Panpulmonata</taxon>
        <taxon>Sacoglossa</taxon>
        <taxon>Placobranchoidea</taxon>
        <taxon>Plakobranchidae</taxon>
        <taxon>Elysia</taxon>
    </lineage>
</organism>
<feature type="compositionally biased region" description="Basic and acidic residues" evidence="1">
    <location>
        <begin position="61"/>
        <end position="70"/>
    </location>
</feature>
<comment type="caution">
    <text evidence="2">The sequence shown here is derived from an EMBL/GenBank/DDBJ whole genome shotgun (WGS) entry which is preliminary data.</text>
</comment>
<feature type="region of interest" description="Disordered" evidence="1">
    <location>
        <begin position="45"/>
        <end position="70"/>
    </location>
</feature>
<name>A0AAE1CZ85_9GAST</name>
<proteinExistence type="predicted"/>
<keyword evidence="3" id="KW-1185">Reference proteome</keyword>
<sequence>MITVNRNNARQTDIYLKAPREAILFVIAIEPLRDGLPPLFPTLSRLTRTGEGDSRQVAGEGDSRQVDLAG</sequence>
<evidence type="ECO:0000256" key="1">
    <source>
        <dbReference type="SAM" id="MobiDB-lite"/>
    </source>
</evidence>
<reference evidence="2" key="1">
    <citation type="journal article" date="2023" name="G3 (Bethesda)">
        <title>A reference genome for the long-term kleptoplast-retaining sea slug Elysia crispata morphotype clarki.</title>
        <authorList>
            <person name="Eastman K.E."/>
            <person name="Pendleton A.L."/>
            <person name="Shaikh M.A."/>
            <person name="Suttiyut T."/>
            <person name="Ogas R."/>
            <person name="Tomko P."/>
            <person name="Gavelis G."/>
            <person name="Widhalm J.R."/>
            <person name="Wisecaver J.H."/>
        </authorList>
    </citation>
    <scope>NUCLEOTIDE SEQUENCE</scope>
    <source>
        <strain evidence="2">ECLA1</strain>
    </source>
</reference>
<accession>A0AAE1CZ85</accession>
<evidence type="ECO:0000313" key="3">
    <source>
        <dbReference type="Proteomes" id="UP001283361"/>
    </source>
</evidence>